<keyword evidence="5" id="KW-1185">Reference proteome</keyword>
<dbReference type="InterPro" id="IPR023210">
    <property type="entry name" value="NADP_OxRdtase_dom"/>
</dbReference>
<dbReference type="Proteomes" id="UP000267250">
    <property type="component" value="Chromosome"/>
</dbReference>
<dbReference type="Pfam" id="PF00248">
    <property type="entry name" value="Aldo_ket_red"/>
    <property type="match status" value="1"/>
</dbReference>
<dbReference type="EMBL" id="CP016379">
    <property type="protein sequence ID" value="AZR73649.1"/>
    <property type="molecule type" value="Genomic_DNA"/>
</dbReference>
<evidence type="ECO:0000256" key="2">
    <source>
        <dbReference type="SAM" id="Coils"/>
    </source>
</evidence>
<dbReference type="InterPro" id="IPR050791">
    <property type="entry name" value="Aldo-Keto_reductase"/>
</dbReference>
<feature type="coiled-coil region" evidence="2">
    <location>
        <begin position="282"/>
        <end position="312"/>
    </location>
</feature>
<evidence type="ECO:0000256" key="1">
    <source>
        <dbReference type="ARBA" id="ARBA00023002"/>
    </source>
</evidence>
<dbReference type="PANTHER" id="PTHR43625:SF5">
    <property type="entry name" value="PYRIDOXAL REDUCTASE, CHLOROPLASTIC"/>
    <property type="match status" value="1"/>
</dbReference>
<dbReference type="PRINTS" id="PR00069">
    <property type="entry name" value="ALDKETRDTASE"/>
</dbReference>
<feature type="domain" description="NADP-dependent oxidoreductase" evidence="3">
    <location>
        <begin position="13"/>
        <end position="298"/>
    </location>
</feature>
<dbReference type="GO" id="GO:0016491">
    <property type="term" value="F:oxidoreductase activity"/>
    <property type="evidence" value="ECO:0007669"/>
    <property type="project" value="UniProtKB-KW"/>
</dbReference>
<dbReference type="InterPro" id="IPR020471">
    <property type="entry name" value="AKR"/>
</dbReference>
<dbReference type="CDD" id="cd19084">
    <property type="entry name" value="AKR_AKR11B1-like"/>
    <property type="match status" value="1"/>
</dbReference>
<name>A0A3Q9HQZ9_9FIRM</name>
<dbReference type="RefSeq" id="WP_127016994.1">
    <property type="nucleotide sequence ID" value="NZ_CP016379.1"/>
</dbReference>
<evidence type="ECO:0000313" key="4">
    <source>
        <dbReference type="EMBL" id="AZR73649.1"/>
    </source>
</evidence>
<gene>
    <name evidence="4" type="ORF">BBF96_09780</name>
</gene>
<dbReference type="AlphaFoldDB" id="A0A3Q9HQZ9"/>
<sequence>MNTKILSDIPLSPIGLGCYAISGVYGQKDPNQFTKIIKEAFDLGIKFFDTADQYGDAEEVLGKAVKPFRYQIAIASKIGLTNKGSVNLTKKYIISACEASLKRLQTDYLDLYQIHYDDPKTPVSETIEALELLKKEGKIRHYGVGHLPKKRILEYLELGNISTVLMELSAVATKQYQQIHPLQTEYNFGIIGFSTTGRGLLTGKITPGHQFAPNDIRNVDPLFQKAKFASGLRVAEKLKELGKKYGKTPVQVAIAWVLAQPGVVTALIGPSKSEHLRENIGAIGWRLEVEDLQNLNQFLKEEEKKLVRETKQEIYNILKNNLNSDPEQAIKDLIYVIENSIEIELVNSKDVIPLFQQLWKIKKRPDGLQIQPLMQIQKELSKLIK</sequence>
<reference evidence="4 5" key="1">
    <citation type="submission" date="2016-07" db="EMBL/GenBank/DDBJ databases">
        <title>Genome and transcriptome analysis of iron-reducing fermentative bacteria Anoxybacter fermentans.</title>
        <authorList>
            <person name="Zeng X."/>
            <person name="Shao Z."/>
        </authorList>
    </citation>
    <scope>NUCLEOTIDE SEQUENCE [LARGE SCALE GENOMIC DNA]</scope>
    <source>
        <strain evidence="4 5">DY22613</strain>
    </source>
</reference>
<dbReference type="PANTHER" id="PTHR43625">
    <property type="entry name" value="AFLATOXIN B1 ALDEHYDE REDUCTASE"/>
    <property type="match status" value="1"/>
</dbReference>
<accession>A0A3Q9HQZ9</accession>
<dbReference type="SUPFAM" id="SSF51430">
    <property type="entry name" value="NAD(P)-linked oxidoreductase"/>
    <property type="match status" value="1"/>
</dbReference>
<evidence type="ECO:0000259" key="3">
    <source>
        <dbReference type="Pfam" id="PF00248"/>
    </source>
</evidence>
<dbReference type="Gene3D" id="3.20.20.100">
    <property type="entry name" value="NADP-dependent oxidoreductase domain"/>
    <property type="match status" value="1"/>
</dbReference>
<protein>
    <submittedName>
        <fullName evidence="4">Aldo/keto reductase</fullName>
    </submittedName>
</protein>
<keyword evidence="1" id="KW-0560">Oxidoreductase</keyword>
<dbReference type="KEGG" id="aft:BBF96_09780"/>
<keyword evidence="2" id="KW-0175">Coiled coil</keyword>
<dbReference type="GO" id="GO:0005737">
    <property type="term" value="C:cytoplasm"/>
    <property type="evidence" value="ECO:0007669"/>
    <property type="project" value="TreeGrafter"/>
</dbReference>
<organism evidence="4 5">
    <name type="scientific">Anoxybacter fermentans</name>
    <dbReference type="NCBI Taxonomy" id="1323375"/>
    <lineage>
        <taxon>Bacteria</taxon>
        <taxon>Bacillati</taxon>
        <taxon>Bacillota</taxon>
        <taxon>Clostridia</taxon>
        <taxon>Halanaerobiales</taxon>
        <taxon>Anoxybacter</taxon>
    </lineage>
</organism>
<evidence type="ECO:0000313" key="5">
    <source>
        <dbReference type="Proteomes" id="UP000267250"/>
    </source>
</evidence>
<dbReference type="InterPro" id="IPR036812">
    <property type="entry name" value="NAD(P)_OxRdtase_dom_sf"/>
</dbReference>
<dbReference type="OrthoDB" id="9804790at2"/>
<proteinExistence type="predicted"/>